<reference evidence="3" key="1">
    <citation type="submission" date="2024-06" db="EMBL/GenBank/DDBJ databases">
        <title>Draft Genome Sequence of Deinococcus sonorensis Type Strain KR-87, a Biofilm Producing Representative of the Genus Deinococcus.</title>
        <authorList>
            <person name="Boren L.S."/>
            <person name="Grosso R.A."/>
            <person name="Hugenberg-Cox A.N."/>
            <person name="Hill J.T.E."/>
            <person name="Albert C.M."/>
            <person name="Tuohy J.M."/>
        </authorList>
    </citation>
    <scope>NUCLEOTIDE SEQUENCE</scope>
    <source>
        <strain evidence="3">KR-87</strain>
        <plasmid evidence="3">pDson02</plasmid>
    </source>
</reference>
<evidence type="ECO:0000259" key="2">
    <source>
        <dbReference type="Pfam" id="PF00817"/>
    </source>
</evidence>
<sequence length="408" mass="44237">MPGPLIACVHLASWALSVVSREHPGLPVAVLSETTHRVLQVNHLALGAGVRPGLRYAAAVSRCPDLHAEVAAGPRLATAWRELLDLLYSRFSDRIEGPLPGTVFLTCTLRQAQELAASLNAPVGLAASQEVAQLAALRAQPGQVREITPDVEHALLPITPLAHLHVLGLTDEQLQQLAFLGLACLGDLLKWSAAQRSAFLGSALGRRLSSFLKGERRTTIQRWTPGEVIKETLTFDLPLHEPGQLQAALQDLMPAVYRHLRGRTAAYLTVHADTPGGRLTASRKPKWPLDERGLCRVAGLAVGDADALVLGIDRLTVQLSGFVQPSRQVGLWAGLQELDVIREVLDRYPAAFVRVQWGNPHALTADQQYHWVDWLTGEAQLRPLTPTPNVQGEPTALPVSGRYSEAGD</sequence>
<evidence type="ECO:0000256" key="1">
    <source>
        <dbReference type="SAM" id="MobiDB-lite"/>
    </source>
</evidence>
<dbReference type="EMBL" id="CP158300">
    <property type="protein sequence ID" value="XBV87302.1"/>
    <property type="molecule type" value="Genomic_DNA"/>
</dbReference>
<evidence type="ECO:0000313" key="3">
    <source>
        <dbReference type="EMBL" id="XBV87302.1"/>
    </source>
</evidence>
<name>A0AAU7UFS4_9DEIO</name>
<keyword evidence="3" id="KW-0614">Plasmid</keyword>
<proteinExistence type="predicted"/>
<dbReference type="GO" id="GO:0006281">
    <property type="term" value="P:DNA repair"/>
    <property type="evidence" value="ECO:0007669"/>
    <property type="project" value="InterPro"/>
</dbReference>
<feature type="domain" description="UmuC" evidence="2">
    <location>
        <begin position="15"/>
        <end position="114"/>
    </location>
</feature>
<organism evidence="3">
    <name type="scientific">Deinococcus sonorensis KR-87</name>
    <dbReference type="NCBI Taxonomy" id="694439"/>
    <lineage>
        <taxon>Bacteria</taxon>
        <taxon>Thermotogati</taxon>
        <taxon>Deinococcota</taxon>
        <taxon>Deinococci</taxon>
        <taxon>Deinococcales</taxon>
        <taxon>Deinococcaceae</taxon>
        <taxon>Deinococcus</taxon>
    </lineage>
</organism>
<dbReference type="KEGG" id="dsc:ABOD76_21655"/>
<gene>
    <name evidence="3" type="ORF">ABOD76_21655</name>
</gene>
<dbReference type="SUPFAM" id="SSF56672">
    <property type="entry name" value="DNA/RNA polymerases"/>
    <property type="match status" value="1"/>
</dbReference>
<dbReference type="InterPro" id="IPR043502">
    <property type="entry name" value="DNA/RNA_pol_sf"/>
</dbReference>
<feature type="region of interest" description="Disordered" evidence="1">
    <location>
        <begin position="384"/>
        <end position="408"/>
    </location>
</feature>
<dbReference type="AlphaFoldDB" id="A0AAU7UFS4"/>
<geneLocation type="plasmid" evidence="3">
    <name>pDson02</name>
</geneLocation>
<dbReference type="Pfam" id="PF00817">
    <property type="entry name" value="IMS"/>
    <property type="match status" value="1"/>
</dbReference>
<dbReference type="InterPro" id="IPR001126">
    <property type="entry name" value="UmuC"/>
</dbReference>
<protein>
    <submittedName>
        <fullName evidence="3">Y-family DNA polymerase</fullName>
    </submittedName>
</protein>
<dbReference type="RefSeq" id="WP_350245452.1">
    <property type="nucleotide sequence ID" value="NZ_CP158300.1"/>
</dbReference>
<accession>A0AAU7UFS4</accession>